<proteinExistence type="predicted"/>
<dbReference type="GO" id="GO:0016491">
    <property type="term" value="F:oxidoreductase activity"/>
    <property type="evidence" value="ECO:0007669"/>
    <property type="project" value="TreeGrafter"/>
</dbReference>
<dbReference type="NCBIfam" id="TIGR03508">
    <property type="entry name" value="decahem_SO"/>
    <property type="match status" value="1"/>
</dbReference>
<dbReference type="EMBL" id="CP015136">
    <property type="protein sequence ID" value="AMY08046.1"/>
    <property type="molecule type" value="Genomic_DNA"/>
</dbReference>
<evidence type="ECO:0000256" key="1">
    <source>
        <dbReference type="ARBA" id="ARBA00022729"/>
    </source>
</evidence>
<dbReference type="SUPFAM" id="SSF48695">
    <property type="entry name" value="Multiheme cytochromes"/>
    <property type="match status" value="1"/>
</dbReference>
<dbReference type="Gene3D" id="3.90.10.10">
    <property type="entry name" value="Cytochrome C3"/>
    <property type="match status" value="1"/>
</dbReference>
<keyword evidence="6" id="KW-1185">Reference proteome</keyword>
<dbReference type="Pfam" id="PF09699">
    <property type="entry name" value="Paired_CXXCH_1"/>
    <property type="match status" value="2"/>
</dbReference>
<feature type="compositionally biased region" description="Low complexity" evidence="2">
    <location>
        <begin position="37"/>
        <end position="48"/>
    </location>
</feature>
<protein>
    <submittedName>
        <fullName evidence="5">Cytochrome c-type protein NrfB</fullName>
    </submittedName>
</protein>
<evidence type="ECO:0000256" key="2">
    <source>
        <dbReference type="SAM" id="MobiDB-lite"/>
    </source>
</evidence>
<dbReference type="KEGG" id="abac:LuPra_01234"/>
<dbReference type="AlphaFoldDB" id="A0A143PI03"/>
<organism evidence="5 6">
    <name type="scientific">Luteitalea pratensis</name>
    <dbReference type="NCBI Taxonomy" id="1855912"/>
    <lineage>
        <taxon>Bacteria</taxon>
        <taxon>Pseudomonadati</taxon>
        <taxon>Acidobacteriota</taxon>
        <taxon>Vicinamibacteria</taxon>
        <taxon>Vicinamibacterales</taxon>
        <taxon>Vicinamibacteraceae</taxon>
        <taxon>Luteitalea</taxon>
    </lineage>
</organism>
<dbReference type="OrthoDB" id="9814800at2"/>
<dbReference type="InterPro" id="IPR036280">
    <property type="entry name" value="Multihaem_cyt_sf"/>
</dbReference>
<dbReference type="NCBIfam" id="TIGR01905">
    <property type="entry name" value="paired_CXXCH_1"/>
    <property type="match status" value="2"/>
</dbReference>
<feature type="domain" description="Doubled CXXCH motif" evidence="3">
    <location>
        <begin position="220"/>
        <end position="263"/>
    </location>
</feature>
<evidence type="ECO:0000259" key="4">
    <source>
        <dbReference type="Pfam" id="PF22678"/>
    </source>
</evidence>
<dbReference type="STRING" id="1855912.LuPra_01234"/>
<feature type="domain" description="Doubled CXXCH motif" evidence="3">
    <location>
        <begin position="270"/>
        <end position="306"/>
    </location>
</feature>
<dbReference type="PANTHER" id="PTHR35038">
    <property type="entry name" value="DISSIMILATORY SULFITE REDUCTASE SIRA"/>
    <property type="match status" value="1"/>
</dbReference>
<sequence>MRRAANAWTGILAVLTMWAAVTVVSIDAQGGRDQEGVVRPTPRAAPAVPTAPVPPATPAHAALVTGAGKFKAMLANGQPAPGYAGDAVCLECHEDQGGVNKTAHGRIKNPRTPMANSGCESCHGPGQAHVDDDDKGKILRFGNTKVDARTGNETCLSCHTRGPHALWDGSAHDSRNLACASCHSVHAPKSFEAQLKAETQTQLCQSCHQQQAAKMRRASHMPVTEGKMECSSCHNPHGAVNVKLLKVGNWLNESCISCHTEKRGPFLHEHAAVRDNCTSCHDPHGSPHERMLIAKQPMLCQRCHNHSRHPATIYDQVQLNNKSKQMLSRGCVNCHSAIHGSNHPSGVTLLR</sequence>
<reference evidence="6" key="2">
    <citation type="submission" date="2016-04" db="EMBL/GenBank/DDBJ databases">
        <title>First Complete Genome Sequence of a Subdivision 6 Acidobacterium.</title>
        <authorList>
            <person name="Huang S."/>
            <person name="Vieira S."/>
            <person name="Bunk B."/>
            <person name="Riedel T."/>
            <person name="Sproeer C."/>
            <person name="Overmann J."/>
        </authorList>
    </citation>
    <scope>NUCLEOTIDE SEQUENCE [LARGE SCALE GENOMIC DNA]</scope>
    <source>
        <strain evidence="6">DSM 100886 HEG_-6_39</strain>
    </source>
</reference>
<dbReference type="InterPro" id="IPR010177">
    <property type="entry name" value="Paired_CXXCH_1"/>
</dbReference>
<dbReference type="RefSeq" id="WP_110169916.1">
    <property type="nucleotide sequence ID" value="NZ_CP015136.1"/>
</dbReference>
<evidence type="ECO:0000313" key="6">
    <source>
        <dbReference type="Proteomes" id="UP000076079"/>
    </source>
</evidence>
<evidence type="ECO:0000313" key="5">
    <source>
        <dbReference type="EMBL" id="AMY08046.1"/>
    </source>
</evidence>
<keyword evidence="1" id="KW-0732">Signal</keyword>
<feature type="domain" description="Cytochrome c-type protein NrfB-like" evidence="4">
    <location>
        <begin position="119"/>
        <end position="189"/>
    </location>
</feature>
<dbReference type="InterPro" id="IPR053875">
    <property type="entry name" value="Cytochrom_c_NrfB-like_dom"/>
</dbReference>
<reference evidence="5 6" key="1">
    <citation type="journal article" date="2016" name="Genome Announc.">
        <title>First Complete Genome Sequence of a Subdivision 6 Acidobacterium Strain.</title>
        <authorList>
            <person name="Huang S."/>
            <person name="Vieira S."/>
            <person name="Bunk B."/>
            <person name="Riedel T."/>
            <person name="Sproer C."/>
            <person name="Overmann J."/>
        </authorList>
    </citation>
    <scope>NUCLEOTIDE SEQUENCE [LARGE SCALE GENOMIC DNA]</scope>
    <source>
        <strain evidence="6">DSM 100886 HEG_-6_39</strain>
    </source>
</reference>
<dbReference type="PANTHER" id="PTHR35038:SF6">
    <property type="entry name" value="SURFACE LOCALIZED DECAHEME CYTOCHROME C LIPOPROTEIN"/>
    <property type="match status" value="1"/>
</dbReference>
<dbReference type="Pfam" id="PF22678">
    <property type="entry name" value="Cytochrom_c_NrfB-like"/>
    <property type="match status" value="1"/>
</dbReference>
<name>A0A143PI03_LUTPR</name>
<feature type="region of interest" description="Disordered" evidence="2">
    <location>
        <begin position="30"/>
        <end position="53"/>
    </location>
</feature>
<accession>A0A143PI03</accession>
<dbReference type="InterPro" id="IPR051829">
    <property type="entry name" value="Multiheme_Cytochr_ET"/>
</dbReference>
<dbReference type="Proteomes" id="UP000076079">
    <property type="component" value="Chromosome"/>
</dbReference>
<dbReference type="InterPro" id="IPR020015">
    <property type="entry name" value="Decahaem_cyt-c_DmsE"/>
</dbReference>
<evidence type="ECO:0000259" key="3">
    <source>
        <dbReference type="Pfam" id="PF09699"/>
    </source>
</evidence>
<gene>
    <name evidence="5" type="primary">nrfB</name>
    <name evidence="5" type="ORF">LuPra_01234</name>
</gene>
<dbReference type="Gene3D" id="1.10.1130.10">
    <property type="entry name" value="Flavocytochrome C3, Chain A"/>
    <property type="match status" value="2"/>
</dbReference>